<dbReference type="SUPFAM" id="SSF55486">
    <property type="entry name" value="Metalloproteases ('zincins'), catalytic domain"/>
    <property type="match status" value="1"/>
</dbReference>
<dbReference type="Gene3D" id="2.60.40.2030">
    <property type="match status" value="1"/>
</dbReference>
<evidence type="ECO:0000313" key="1">
    <source>
        <dbReference type="EMBL" id="MCM2373523.1"/>
    </source>
</evidence>
<dbReference type="Proteomes" id="UP001202961">
    <property type="component" value="Unassembled WGS sequence"/>
</dbReference>
<sequence>MKPLLRYRPHHDTLTGKSRHRFLRSEALERRAMLAGDVLVAVPSSDVAAEISVPTDTLEQPISTERAAEGETTSTVHFRFDYTHDTGFFKNNPQRQALLEQAGRFLTDRLTDTLEAIPASNSSYSWQAHYTNPSTGVNTKLPSNFSAAANEIVVYVGTRNLQSLDASATDKTRAHADGINQPFSYSCTTGTQAACDAFGRTLLTRGEGTTSGAGATDFAPFVASISFDSRSETVNAWNFEDGPIEENQLRFLTFAQHELAHVLGHGISDSFIIRAGGGQFNGPKTDAVYVGSGHVPLNGQHIAQSVVALQPTIMTASIDTSELFSELDFAVLDDIGWQLTGDTRPTITMTTQSAVVTEGVGSVEVTATLSANSATAITLPVTVTGAASTTSDVQLSSTSFVFAPNQRTATITINVVDDAVDETTEAVTVSLNDVITVKQGSTTDFRLTIFDDDGVDWKKVPQLDLATLTNPLAIPGDNQARAIVFRAGSTQTLSVTASNVDQISEAVLLLDKNQNVIGQYGSTGIAAASLVKGEAYAIVFFPRLTARNFVINLPGGVAAVPPRTNVLFPQDVNGSGGVTEVDALQIINQLNLSTGDSSIDAATVTGKGYYDVSGDKFITAVDALQVINFLNRNSPGGSEPGGETLVRSTQVNATVAAAPTTTVFESTTAADDAPIDELLPSTQPDGKWVDQSAADTGAAAKPSTDEIDRFFEEAFLDNEPSTMSLELPAFTVL</sequence>
<keyword evidence="2" id="KW-1185">Reference proteome</keyword>
<dbReference type="Pfam" id="PF00404">
    <property type="entry name" value="Dockerin_1"/>
    <property type="match status" value="1"/>
</dbReference>
<dbReference type="SUPFAM" id="SSF141072">
    <property type="entry name" value="CalX-like"/>
    <property type="match status" value="1"/>
</dbReference>
<accession>A0ABT0UAV8</accession>
<comment type="caution">
    <text evidence="1">The sequence shown here is derived from an EMBL/GenBank/DDBJ whole genome shotgun (WGS) entry which is preliminary data.</text>
</comment>
<dbReference type="RefSeq" id="WP_250931279.1">
    <property type="nucleotide sequence ID" value="NZ_JAMQBK010000062.1"/>
</dbReference>
<proteinExistence type="predicted"/>
<protein>
    <submittedName>
        <fullName evidence="1">Dockerin type I domain-containing protein</fullName>
    </submittedName>
</protein>
<dbReference type="EMBL" id="JAMQBK010000062">
    <property type="protein sequence ID" value="MCM2373523.1"/>
    <property type="molecule type" value="Genomic_DNA"/>
</dbReference>
<reference evidence="1 2" key="1">
    <citation type="journal article" date="2022" name="Syst. Appl. Microbiol.">
        <title>Rhodopirellula aestuarii sp. nov., a novel member of the genus Rhodopirellula isolated from brackish sediments collected in the Tagus River estuary, Portugal.</title>
        <authorList>
            <person name="Vitorino I.R."/>
            <person name="Klimek D."/>
            <person name="Calusinska M."/>
            <person name="Lobo-da-Cunha A."/>
            <person name="Vasconcelos V."/>
            <person name="Lage O.M."/>
        </authorList>
    </citation>
    <scope>NUCLEOTIDE SEQUENCE [LARGE SCALE GENOMIC DNA]</scope>
    <source>
        <strain evidence="1 2">ICT_H3.1</strain>
    </source>
</reference>
<gene>
    <name evidence="1" type="ORF">NB063_23170</name>
</gene>
<evidence type="ECO:0000313" key="2">
    <source>
        <dbReference type="Proteomes" id="UP001202961"/>
    </source>
</evidence>
<name>A0ABT0UAV8_9BACT</name>
<organism evidence="1 2">
    <name type="scientific">Aporhodopirellula aestuarii</name>
    <dbReference type="NCBI Taxonomy" id="2950107"/>
    <lineage>
        <taxon>Bacteria</taxon>
        <taxon>Pseudomonadati</taxon>
        <taxon>Planctomycetota</taxon>
        <taxon>Planctomycetia</taxon>
        <taxon>Pirellulales</taxon>
        <taxon>Pirellulaceae</taxon>
        <taxon>Aporhodopirellula</taxon>
    </lineage>
</organism>
<dbReference type="InterPro" id="IPR002105">
    <property type="entry name" value="Dockerin_1_rpt"/>
</dbReference>
<dbReference type="InterPro" id="IPR038081">
    <property type="entry name" value="CalX-like_sf"/>
</dbReference>